<dbReference type="SUPFAM" id="SSF55469">
    <property type="entry name" value="FMN-dependent nitroreductase-like"/>
    <property type="match status" value="1"/>
</dbReference>
<dbReference type="PANTHER" id="PTHR23026">
    <property type="entry name" value="NADPH NITROREDUCTASE"/>
    <property type="match status" value="1"/>
</dbReference>
<organism evidence="2 3">
    <name type="scientific">Rhodoferax lacus</name>
    <dbReference type="NCBI Taxonomy" id="2184758"/>
    <lineage>
        <taxon>Bacteria</taxon>
        <taxon>Pseudomonadati</taxon>
        <taxon>Pseudomonadota</taxon>
        <taxon>Betaproteobacteria</taxon>
        <taxon>Burkholderiales</taxon>
        <taxon>Comamonadaceae</taxon>
        <taxon>Rhodoferax</taxon>
    </lineage>
</organism>
<evidence type="ECO:0000313" key="3">
    <source>
        <dbReference type="Proteomes" id="UP000260665"/>
    </source>
</evidence>
<dbReference type="OrthoDB" id="9802510at2"/>
<comment type="caution">
    <text evidence="2">The sequence shown here is derived from an EMBL/GenBank/DDBJ whole genome shotgun (WGS) entry which is preliminary data.</text>
</comment>
<dbReference type="Pfam" id="PF00881">
    <property type="entry name" value="Nitroreductase"/>
    <property type="match status" value="1"/>
</dbReference>
<dbReference type="PANTHER" id="PTHR23026:SF123">
    <property type="entry name" value="NAD(P)H NITROREDUCTASE RV3131-RELATED"/>
    <property type="match status" value="1"/>
</dbReference>
<dbReference type="InterPro" id="IPR050627">
    <property type="entry name" value="Nitroreductase/BluB"/>
</dbReference>
<evidence type="ECO:0000313" key="2">
    <source>
        <dbReference type="EMBL" id="RFO97380.1"/>
    </source>
</evidence>
<sequence>MNQAMTVHDAIFGRCSVRAFQSSPLERSTLQALLAAAVRAPTAMHSEPWQFVIVEEVALLKRLSEQARLSFVAETARLHPGRAGLEMFSRPGFDIFYDAPCLVVICAKVDTPFAAADCWLAAQNLMLQAHAMGLGTCVIGSAVTGLNAPATKLELDIPAETVAIAPVIVGRPRGETPRSARSEPHVLAWR</sequence>
<evidence type="ECO:0000259" key="1">
    <source>
        <dbReference type="Pfam" id="PF00881"/>
    </source>
</evidence>
<dbReference type="InterPro" id="IPR029479">
    <property type="entry name" value="Nitroreductase"/>
</dbReference>
<accession>A0A3E1RFL8</accession>
<dbReference type="RefSeq" id="WP_117176511.1">
    <property type="nucleotide sequence ID" value="NZ_QFZK01000004.1"/>
</dbReference>
<reference evidence="2 3" key="1">
    <citation type="submission" date="2018-05" db="EMBL/GenBank/DDBJ databases">
        <title>Rhodoferax soyangensis sp.nov., isolated from an oligotrophic freshwater lake.</title>
        <authorList>
            <person name="Park M."/>
        </authorList>
    </citation>
    <scope>NUCLEOTIDE SEQUENCE [LARGE SCALE GENOMIC DNA]</scope>
    <source>
        <strain evidence="2 3">IMCC26218</strain>
    </source>
</reference>
<feature type="domain" description="Nitroreductase" evidence="1">
    <location>
        <begin position="12"/>
        <end position="142"/>
    </location>
</feature>
<name>A0A3E1RFL8_9BURK</name>
<protein>
    <submittedName>
        <fullName evidence="2">Nitroreductase</fullName>
    </submittedName>
</protein>
<dbReference type="InterPro" id="IPR000415">
    <property type="entry name" value="Nitroreductase-like"/>
</dbReference>
<proteinExistence type="predicted"/>
<gene>
    <name evidence="2" type="ORF">DIC66_09675</name>
</gene>
<dbReference type="EMBL" id="QFZK01000004">
    <property type="protein sequence ID" value="RFO97380.1"/>
    <property type="molecule type" value="Genomic_DNA"/>
</dbReference>
<keyword evidence="3" id="KW-1185">Reference proteome</keyword>
<dbReference type="GO" id="GO:0016491">
    <property type="term" value="F:oxidoreductase activity"/>
    <property type="evidence" value="ECO:0007669"/>
    <property type="project" value="InterPro"/>
</dbReference>
<dbReference type="AlphaFoldDB" id="A0A3E1RFL8"/>
<dbReference type="Proteomes" id="UP000260665">
    <property type="component" value="Unassembled WGS sequence"/>
</dbReference>
<dbReference type="Gene3D" id="3.40.109.10">
    <property type="entry name" value="NADH Oxidase"/>
    <property type="match status" value="1"/>
</dbReference>